<evidence type="ECO:0000313" key="5">
    <source>
        <dbReference type="EMBL" id="GMM37075.1"/>
    </source>
</evidence>
<dbReference type="GO" id="GO:0071933">
    <property type="term" value="F:Arp2/3 complex binding"/>
    <property type="evidence" value="ECO:0007669"/>
    <property type="project" value="UniProtKB-ARBA"/>
</dbReference>
<feature type="compositionally biased region" description="Low complexity" evidence="2">
    <location>
        <begin position="252"/>
        <end position="267"/>
    </location>
</feature>
<feature type="compositionally biased region" description="Pro residues" evidence="2">
    <location>
        <begin position="496"/>
        <end position="512"/>
    </location>
</feature>
<dbReference type="InterPro" id="IPR000697">
    <property type="entry name" value="WH1/EVH1_dom"/>
</dbReference>
<evidence type="ECO:0000256" key="2">
    <source>
        <dbReference type="SAM" id="MobiDB-lite"/>
    </source>
</evidence>
<dbReference type="GO" id="GO:0030479">
    <property type="term" value="C:actin cortical patch"/>
    <property type="evidence" value="ECO:0007669"/>
    <property type="project" value="UniProtKB-ARBA"/>
</dbReference>
<evidence type="ECO:0000313" key="6">
    <source>
        <dbReference type="Proteomes" id="UP001360560"/>
    </source>
</evidence>
<dbReference type="FunFam" id="2.30.29.30:FF:000281">
    <property type="entry name" value="Actin associated protein"/>
    <property type="match status" value="1"/>
</dbReference>
<dbReference type="GO" id="GO:0045010">
    <property type="term" value="P:actin nucleation"/>
    <property type="evidence" value="ECO:0007669"/>
    <property type="project" value="UniProtKB-ARBA"/>
</dbReference>
<dbReference type="Proteomes" id="UP001360560">
    <property type="component" value="Unassembled WGS sequence"/>
</dbReference>
<reference evidence="5 6" key="1">
    <citation type="journal article" date="2023" name="Elife">
        <title>Identification of key yeast species and microbe-microbe interactions impacting larval growth of Drosophila in the wild.</title>
        <authorList>
            <person name="Mure A."/>
            <person name="Sugiura Y."/>
            <person name="Maeda R."/>
            <person name="Honda K."/>
            <person name="Sakurai N."/>
            <person name="Takahashi Y."/>
            <person name="Watada M."/>
            <person name="Katoh T."/>
            <person name="Gotoh A."/>
            <person name="Gotoh Y."/>
            <person name="Taniguchi I."/>
            <person name="Nakamura K."/>
            <person name="Hayashi T."/>
            <person name="Katayama T."/>
            <person name="Uemura T."/>
            <person name="Hattori Y."/>
        </authorList>
    </citation>
    <scope>NUCLEOTIDE SEQUENCE [LARGE SCALE GENOMIC DNA]</scope>
    <source>
        <strain evidence="5 6">SC-9</strain>
    </source>
</reference>
<dbReference type="GO" id="GO:0003779">
    <property type="term" value="F:actin binding"/>
    <property type="evidence" value="ECO:0007669"/>
    <property type="project" value="InterPro"/>
</dbReference>
<name>A0AAV5QQ54_9ASCO</name>
<dbReference type="AlphaFoldDB" id="A0AAV5QQ54"/>
<feature type="compositionally biased region" description="Polar residues" evidence="2">
    <location>
        <begin position="284"/>
        <end position="298"/>
    </location>
</feature>
<feature type="compositionally biased region" description="Low complexity" evidence="2">
    <location>
        <begin position="338"/>
        <end position="347"/>
    </location>
</feature>
<evidence type="ECO:0000256" key="1">
    <source>
        <dbReference type="ARBA" id="ARBA00022553"/>
    </source>
</evidence>
<feature type="compositionally biased region" description="Polar residues" evidence="2">
    <location>
        <begin position="360"/>
        <end position="375"/>
    </location>
</feature>
<dbReference type="PROSITE" id="PS50229">
    <property type="entry name" value="WH1"/>
    <property type="match status" value="1"/>
</dbReference>
<feature type="compositionally biased region" description="Pro residues" evidence="2">
    <location>
        <begin position="451"/>
        <end position="482"/>
    </location>
</feature>
<feature type="compositionally biased region" description="Pro residues" evidence="2">
    <location>
        <begin position="520"/>
        <end position="539"/>
    </location>
</feature>
<accession>A0AAV5QQ54</accession>
<dbReference type="InterPro" id="IPR033927">
    <property type="entry name" value="WASPfam_EVH1"/>
</dbReference>
<feature type="compositionally biased region" description="Pro residues" evidence="2">
    <location>
        <begin position="423"/>
        <end position="437"/>
    </location>
</feature>
<feature type="compositionally biased region" description="Pro residues" evidence="2">
    <location>
        <begin position="561"/>
        <end position="572"/>
    </location>
</feature>
<sequence>MGVLSKEDNEKIKRAIPKGSNKIIDATVAKLYIAFPDPENYKDTGLSGAVVLVDDLVGKTFFIKLIDIQGQRGILWDQELPVNFQYNKDRTFFHSFELEEFNCGLLFEDVSEANHFFKRVTSKEKYGSKHTVANKNAVVANNKAIIDEQNKPDAAGPRGFASIDTSDPNNIQKVRRAKNILYYSDAPPPEWRDVYSKLEAEEGISEWMVVDNREFIKQYIRNNGPQSLVGLEPPIPRKYQYSQPASKNRANSQSTTDSSHESSPVPSGKKKKAPPPPPPPAGTEESQTPPETPGSTHVANEHKYRLPPAPTFMGQGLAHQHTPSPPLPPKTPIYGTVQKLQQEQQQQPSHPSLPPRTPIPANNYSPQFGVPSQTAGGSGLANFRTGTSTAPSLPPAPVRSVPPALRTLPPAPVAAPRTLPQAPQAPPRTPQAPPALPPAHSGVQHTAPGIINPPLPPMRSNYAPPPPPSRRAGGAPPPPPSRKPVGAASQQFSQPMAPPVAVIPPQLPPMPPKSFANNPPVAPPMPPSFGAPQAPPMPPAMHQQNRYTMAMSLPGQSASISPPPPPAPPAQAPPIGGGSPSAGGPGNADALFAAIRGSGIGQLKKVDKSQIKHF</sequence>
<dbReference type="Gene3D" id="2.30.29.30">
    <property type="entry name" value="Pleckstrin-homology domain (PH domain)/Phosphotyrosine-binding domain (PTB)"/>
    <property type="match status" value="1"/>
</dbReference>
<keyword evidence="6" id="KW-1185">Reference proteome</keyword>
<dbReference type="SUPFAM" id="SSF50729">
    <property type="entry name" value="PH domain-like"/>
    <property type="match status" value="1"/>
</dbReference>
<evidence type="ECO:0000259" key="3">
    <source>
        <dbReference type="PROSITE" id="PS50229"/>
    </source>
</evidence>
<dbReference type="Pfam" id="PF00568">
    <property type="entry name" value="WH1"/>
    <property type="match status" value="1"/>
</dbReference>
<proteinExistence type="predicted"/>
<dbReference type="PROSITE" id="PS51082">
    <property type="entry name" value="WH2"/>
    <property type="match status" value="1"/>
</dbReference>
<dbReference type="SMART" id="SM00461">
    <property type="entry name" value="WH1"/>
    <property type="match status" value="1"/>
</dbReference>
<keyword evidence="1" id="KW-0597">Phosphoprotein</keyword>
<feature type="compositionally biased region" description="Polar residues" evidence="2">
    <location>
        <begin position="240"/>
        <end position="251"/>
    </location>
</feature>
<evidence type="ECO:0000259" key="4">
    <source>
        <dbReference type="PROSITE" id="PS51082"/>
    </source>
</evidence>
<gene>
    <name evidence="5" type="ORF">DASC09_044000</name>
</gene>
<dbReference type="CDD" id="cd01205">
    <property type="entry name" value="EVH1_WASP-like"/>
    <property type="match status" value="1"/>
</dbReference>
<feature type="domain" description="WH2" evidence="4">
    <location>
        <begin position="587"/>
        <end position="606"/>
    </location>
</feature>
<dbReference type="GeneID" id="90075050"/>
<feature type="region of interest" description="Disordered" evidence="2">
    <location>
        <begin position="224"/>
        <end position="589"/>
    </location>
</feature>
<dbReference type="RefSeq" id="XP_064854071.1">
    <property type="nucleotide sequence ID" value="XM_064997999.1"/>
</dbReference>
<feature type="compositionally biased region" description="Gly residues" evidence="2">
    <location>
        <begin position="575"/>
        <end position="586"/>
    </location>
</feature>
<comment type="caution">
    <text evidence="5">The sequence shown here is derived from an EMBL/GenBank/DDBJ whole genome shotgun (WGS) entry which is preliminary data.</text>
</comment>
<feature type="domain" description="WH1" evidence="3">
    <location>
        <begin position="16"/>
        <end position="127"/>
    </location>
</feature>
<protein>
    <submittedName>
        <fullName evidence="5">Actin-binding protein</fullName>
    </submittedName>
</protein>
<dbReference type="InterPro" id="IPR003124">
    <property type="entry name" value="WH2_dom"/>
</dbReference>
<dbReference type="InterPro" id="IPR011993">
    <property type="entry name" value="PH-like_dom_sf"/>
</dbReference>
<organism evidence="5 6">
    <name type="scientific">Saccharomycopsis crataegensis</name>
    <dbReference type="NCBI Taxonomy" id="43959"/>
    <lineage>
        <taxon>Eukaryota</taxon>
        <taxon>Fungi</taxon>
        <taxon>Dikarya</taxon>
        <taxon>Ascomycota</taxon>
        <taxon>Saccharomycotina</taxon>
        <taxon>Saccharomycetes</taxon>
        <taxon>Saccharomycopsidaceae</taxon>
        <taxon>Saccharomycopsis</taxon>
    </lineage>
</organism>
<dbReference type="EMBL" id="BTFZ01000011">
    <property type="protein sequence ID" value="GMM37075.1"/>
    <property type="molecule type" value="Genomic_DNA"/>
</dbReference>